<organism evidence="1">
    <name type="scientific">bioreactor metagenome</name>
    <dbReference type="NCBI Taxonomy" id="1076179"/>
    <lineage>
        <taxon>unclassified sequences</taxon>
        <taxon>metagenomes</taxon>
        <taxon>ecological metagenomes</taxon>
    </lineage>
</organism>
<sequence length="70" mass="7409">MLLLPLDHAGVFQRVLVLLIIHLYLVSAQPLQAALDAVAPAGDIPAFALKHFNLPGQGLDAFPGTLQIAL</sequence>
<dbReference type="EMBL" id="VSSQ01091546">
    <property type="protein sequence ID" value="MPN37074.1"/>
    <property type="molecule type" value="Genomic_DNA"/>
</dbReference>
<proteinExistence type="predicted"/>
<gene>
    <name evidence="1" type="ORF">SDC9_184590</name>
</gene>
<comment type="caution">
    <text evidence="1">The sequence shown here is derived from an EMBL/GenBank/DDBJ whole genome shotgun (WGS) entry which is preliminary data.</text>
</comment>
<reference evidence="1" key="1">
    <citation type="submission" date="2019-08" db="EMBL/GenBank/DDBJ databases">
        <authorList>
            <person name="Kucharzyk K."/>
            <person name="Murdoch R.W."/>
            <person name="Higgins S."/>
            <person name="Loffler F."/>
        </authorList>
    </citation>
    <scope>NUCLEOTIDE SEQUENCE</scope>
</reference>
<protein>
    <submittedName>
        <fullName evidence="1">Uncharacterized protein</fullName>
    </submittedName>
</protein>
<name>A0A645HLV0_9ZZZZ</name>
<dbReference type="AlphaFoldDB" id="A0A645HLV0"/>
<accession>A0A645HLV0</accession>
<evidence type="ECO:0000313" key="1">
    <source>
        <dbReference type="EMBL" id="MPN37074.1"/>
    </source>
</evidence>